<dbReference type="InterPro" id="IPR004477">
    <property type="entry name" value="ComEC_N"/>
</dbReference>
<dbReference type="GO" id="GO:0005886">
    <property type="term" value="C:plasma membrane"/>
    <property type="evidence" value="ECO:0007669"/>
    <property type="project" value="UniProtKB-SubCell"/>
</dbReference>
<dbReference type="Gene3D" id="3.60.15.10">
    <property type="entry name" value="Ribonuclease Z/Hydroxyacylglutathione hydrolase-like"/>
    <property type="match status" value="1"/>
</dbReference>
<feature type="domain" description="Metallo-beta-lactamase" evidence="8">
    <location>
        <begin position="518"/>
        <end position="693"/>
    </location>
</feature>
<dbReference type="RefSeq" id="WP_077346996.1">
    <property type="nucleotide sequence ID" value="NZ_CP019607.1"/>
</dbReference>
<keyword evidence="5 7" id="KW-0472">Membrane</keyword>
<evidence type="ECO:0000256" key="4">
    <source>
        <dbReference type="ARBA" id="ARBA00022989"/>
    </source>
</evidence>
<dbReference type="Pfam" id="PF00753">
    <property type="entry name" value="Lactamase_B"/>
    <property type="match status" value="1"/>
</dbReference>
<dbReference type="STRING" id="399497.BW733_00685"/>
<dbReference type="AlphaFoldDB" id="A0A1Q2CTY6"/>
<keyword evidence="3 7" id="KW-0812">Transmembrane</keyword>
<evidence type="ECO:0000256" key="5">
    <source>
        <dbReference type="ARBA" id="ARBA00023136"/>
    </source>
</evidence>
<dbReference type="InterPro" id="IPR052159">
    <property type="entry name" value="Competence_DNA_uptake"/>
</dbReference>
<name>A0A1Q2CTY6_9ACTN</name>
<evidence type="ECO:0000259" key="8">
    <source>
        <dbReference type="SMART" id="SM00849"/>
    </source>
</evidence>
<evidence type="ECO:0000256" key="6">
    <source>
        <dbReference type="SAM" id="MobiDB-lite"/>
    </source>
</evidence>
<dbReference type="InterPro" id="IPR035681">
    <property type="entry name" value="ComA-like_MBL"/>
</dbReference>
<dbReference type="KEGG" id="tfa:BW733_00685"/>
<dbReference type="PANTHER" id="PTHR30619">
    <property type="entry name" value="DNA INTERNALIZATION/COMPETENCE PROTEIN COMEC/REC2"/>
    <property type="match status" value="1"/>
</dbReference>
<dbReference type="EMBL" id="CP019607">
    <property type="protein sequence ID" value="AQP49570.1"/>
    <property type="molecule type" value="Genomic_DNA"/>
</dbReference>
<feature type="transmembrane region" description="Helical" evidence="7">
    <location>
        <begin position="486"/>
        <end position="505"/>
    </location>
</feature>
<evidence type="ECO:0000313" key="9">
    <source>
        <dbReference type="EMBL" id="AQP49570.1"/>
    </source>
</evidence>
<dbReference type="Pfam" id="PF03772">
    <property type="entry name" value="Competence"/>
    <property type="match status" value="1"/>
</dbReference>
<feature type="transmembrane region" description="Helical" evidence="7">
    <location>
        <begin position="327"/>
        <end position="350"/>
    </location>
</feature>
<reference evidence="9 10" key="1">
    <citation type="journal article" date="2008" name="Int. J. Syst. Evol. Microbiol.">
        <title>Tessaracoccus flavescens sp. nov., isolated from marine sediment.</title>
        <authorList>
            <person name="Lee D.W."/>
            <person name="Lee S.D."/>
        </authorList>
    </citation>
    <scope>NUCLEOTIDE SEQUENCE [LARGE SCALE GENOMIC DNA]</scope>
    <source>
        <strain evidence="9 10">SST-39T</strain>
    </source>
</reference>
<feature type="transmembrane region" description="Helical" evidence="7">
    <location>
        <begin position="397"/>
        <end position="416"/>
    </location>
</feature>
<feature type="transmembrane region" description="Helical" evidence="7">
    <location>
        <begin position="235"/>
        <end position="259"/>
    </location>
</feature>
<dbReference type="InterPro" id="IPR036866">
    <property type="entry name" value="RibonucZ/Hydroxyglut_hydro"/>
</dbReference>
<feature type="transmembrane region" description="Helical" evidence="7">
    <location>
        <begin position="30"/>
        <end position="47"/>
    </location>
</feature>
<dbReference type="SUPFAM" id="SSF56281">
    <property type="entry name" value="Metallo-hydrolase/oxidoreductase"/>
    <property type="match status" value="1"/>
</dbReference>
<evidence type="ECO:0000256" key="1">
    <source>
        <dbReference type="ARBA" id="ARBA00004651"/>
    </source>
</evidence>
<dbReference type="PANTHER" id="PTHR30619:SF1">
    <property type="entry name" value="RECOMBINATION PROTEIN 2"/>
    <property type="match status" value="1"/>
</dbReference>
<evidence type="ECO:0000256" key="7">
    <source>
        <dbReference type="SAM" id="Phobius"/>
    </source>
</evidence>
<dbReference type="SMART" id="SM00849">
    <property type="entry name" value="Lactamase_B"/>
    <property type="match status" value="1"/>
</dbReference>
<feature type="region of interest" description="Disordered" evidence="6">
    <location>
        <begin position="619"/>
        <end position="642"/>
    </location>
</feature>
<dbReference type="OrthoDB" id="7177610at2"/>
<proteinExistence type="predicted"/>
<keyword evidence="10" id="KW-1185">Reference proteome</keyword>
<keyword evidence="2" id="KW-1003">Cell membrane</keyword>
<protein>
    <recommendedName>
        <fullName evidence="8">Metallo-beta-lactamase domain-containing protein</fullName>
    </recommendedName>
</protein>
<evidence type="ECO:0000256" key="2">
    <source>
        <dbReference type="ARBA" id="ARBA00022475"/>
    </source>
</evidence>
<keyword evidence="4 7" id="KW-1133">Transmembrane helix</keyword>
<feature type="transmembrane region" description="Helical" evidence="7">
    <location>
        <begin position="6"/>
        <end position="23"/>
    </location>
</feature>
<evidence type="ECO:0000313" key="10">
    <source>
        <dbReference type="Proteomes" id="UP000188235"/>
    </source>
</evidence>
<sequence length="763" mass="78808">MKHHDWRLLPVAVAAWGASFIASSGWRPEPQAVGAMLVGLVLLALLAHRANRAWVAVIILVVVVTALTAGLRSWQRHTGPVADLAAAGAVGLVELRLTAEAVPRSEIIVAPAELVSVEARGSRVLTAVPVVVLASGELGQRLLTLEPGAGYRVRGRLGEPRPDEAVAAVLSLREVVGRTSSPSWLNAVANQMRSGLRSAVSHSPPQQAALVPSLVVGDTSRVDDAMRADFQATGLTHLMAVSGANLTLLLGVLLATVRAVGVRGWWVRIVALLGVGFFVLVCGQEPSVLRATAMGIVALAATGVGPGNRSVRALCLAVTVLVWCDPWLSRSVGFALSVTACAGIVLLGPVLRDSLTRWCPRWIAEAFAVSLAAQLATQPIVTAISDRVSVVGVGTNVLAAPFVGPTTVLGLLAAVLSPFGEVAVLPGWLAGWCAQPILWISQAGAALPASTWEWPASPVSVAAVAVASGALAAALVWVLRSWLGGAAFVAVLLAASLIRPVPLGWPGEWSVAFCDVGQGDATAIRAGPGAAVLVDAGPEPGPTLECLSGLGVDEVPMLVLTHYHADHTGGAVEVIERFRPRLVLVRSGEPPRWLVDAVGGAGGEVRSAVEGERLRIGEAEWSTASVPEQPGPVREEGEGSAENDASVVGVAESAGLRVLLAGDAEPPAQLEALRSATEVGVSLEAQILKLPHHGSSRQERRFFAVTGAALAVASSGLDNDYGHPAKAAIDLAEGLGMTVARTDRQGTVLVARGETALGVVTRR</sequence>
<comment type="subcellular location">
    <subcellularLocation>
        <location evidence="1">Cell membrane</location>
        <topology evidence="1">Multi-pass membrane protein</topology>
    </subcellularLocation>
</comment>
<accession>A0A1Q2CTY6</accession>
<gene>
    <name evidence="9" type="ORF">BW733_00685</name>
</gene>
<dbReference type="CDD" id="cd07731">
    <property type="entry name" value="ComA-like_MBL-fold"/>
    <property type="match status" value="1"/>
</dbReference>
<feature type="transmembrane region" description="Helical" evidence="7">
    <location>
        <begin position="459"/>
        <end position="479"/>
    </location>
</feature>
<organism evidence="9 10">
    <name type="scientific">Tessaracoccus flavescens</name>
    <dbReference type="NCBI Taxonomy" id="399497"/>
    <lineage>
        <taxon>Bacteria</taxon>
        <taxon>Bacillati</taxon>
        <taxon>Actinomycetota</taxon>
        <taxon>Actinomycetes</taxon>
        <taxon>Propionibacteriales</taxon>
        <taxon>Propionibacteriaceae</taxon>
        <taxon>Tessaracoccus</taxon>
    </lineage>
</organism>
<feature type="transmembrane region" description="Helical" evidence="7">
    <location>
        <begin position="53"/>
        <end position="71"/>
    </location>
</feature>
<feature type="transmembrane region" description="Helical" evidence="7">
    <location>
        <begin position="265"/>
        <end position="281"/>
    </location>
</feature>
<dbReference type="NCBIfam" id="TIGR00360">
    <property type="entry name" value="ComEC_N-term"/>
    <property type="match status" value="1"/>
</dbReference>
<dbReference type="InterPro" id="IPR001279">
    <property type="entry name" value="Metallo-B-lactamas"/>
</dbReference>
<dbReference type="Proteomes" id="UP000188235">
    <property type="component" value="Chromosome"/>
</dbReference>
<evidence type="ECO:0000256" key="3">
    <source>
        <dbReference type="ARBA" id="ARBA00022692"/>
    </source>
</evidence>